<comment type="caution">
    <text evidence="1">The sequence shown here is derived from an EMBL/GenBank/DDBJ whole genome shotgun (WGS) entry which is preliminary data.</text>
</comment>
<protein>
    <submittedName>
        <fullName evidence="1">Uncharacterized protein</fullName>
    </submittedName>
</protein>
<reference evidence="1 2" key="1">
    <citation type="journal article" date="2021" name="Nat. Commun.">
        <title>Genetic determinants of endophytism in the Arabidopsis root mycobiome.</title>
        <authorList>
            <person name="Mesny F."/>
            <person name="Miyauchi S."/>
            <person name="Thiergart T."/>
            <person name="Pickel B."/>
            <person name="Atanasova L."/>
            <person name="Karlsson M."/>
            <person name="Huettel B."/>
            <person name="Barry K.W."/>
            <person name="Haridas S."/>
            <person name="Chen C."/>
            <person name="Bauer D."/>
            <person name="Andreopoulos W."/>
            <person name="Pangilinan J."/>
            <person name="LaButti K."/>
            <person name="Riley R."/>
            <person name="Lipzen A."/>
            <person name="Clum A."/>
            <person name="Drula E."/>
            <person name="Henrissat B."/>
            <person name="Kohler A."/>
            <person name="Grigoriev I.V."/>
            <person name="Martin F.M."/>
            <person name="Hacquard S."/>
        </authorList>
    </citation>
    <scope>NUCLEOTIDE SEQUENCE [LARGE SCALE GENOMIC DNA]</scope>
    <source>
        <strain evidence="1 2">MPI-SDFR-AT-0080</strain>
    </source>
</reference>
<name>A0ABQ8G2G1_9PEZI</name>
<sequence>MQLQGSTCARHRGVFGREAGSAPARSAIVLDSTKGDLPERCGVCAFQSGGGRALRTTDVVLRRGTVGTPWYNRAAVCLAAACFGSRNPHTVSTPSAAAAALQEMWTVEPTHEVGAGVWVPHVRIDDSCAAHSSTTTTHRLRKNAAPFFLLIRGLKKPFSSTPRSAGCLVAAFLLRCPRHGVDALARFSSPSSGEPPSCASPCSKSLALDRRCRRIYGWLLSYIAIHSVSLIVWKPCAGHDRWVSRQAARSASKV</sequence>
<gene>
    <name evidence="1" type="ORF">B0J12DRAFT_258284</name>
</gene>
<accession>A0ABQ8G2G1</accession>
<organism evidence="1 2">
    <name type="scientific">Macrophomina phaseolina</name>
    <dbReference type="NCBI Taxonomy" id="35725"/>
    <lineage>
        <taxon>Eukaryota</taxon>
        <taxon>Fungi</taxon>
        <taxon>Dikarya</taxon>
        <taxon>Ascomycota</taxon>
        <taxon>Pezizomycotina</taxon>
        <taxon>Dothideomycetes</taxon>
        <taxon>Dothideomycetes incertae sedis</taxon>
        <taxon>Botryosphaeriales</taxon>
        <taxon>Botryosphaeriaceae</taxon>
        <taxon>Macrophomina</taxon>
    </lineage>
</organism>
<evidence type="ECO:0000313" key="1">
    <source>
        <dbReference type="EMBL" id="KAH7038573.1"/>
    </source>
</evidence>
<proteinExistence type="predicted"/>
<evidence type="ECO:0000313" key="2">
    <source>
        <dbReference type="Proteomes" id="UP000774617"/>
    </source>
</evidence>
<keyword evidence="2" id="KW-1185">Reference proteome</keyword>
<dbReference type="Proteomes" id="UP000774617">
    <property type="component" value="Unassembled WGS sequence"/>
</dbReference>
<dbReference type="EMBL" id="JAGTJR010000033">
    <property type="protein sequence ID" value="KAH7038573.1"/>
    <property type="molecule type" value="Genomic_DNA"/>
</dbReference>